<dbReference type="AlphaFoldDB" id="A0AAD5S502"/>
<evidence type="ECO:0000256" key="1">
    <source>
        <dbReference type="ARBA" id="ARBA00001947"/>
    </source>
</evidence>
<evidence type="ECO:0000256" key="4">
    <source>
        <dbReference type="ARBA" id="ARBA00022801"/>
    </source>
</evidence>
<evidence type="ECO:0000256" key="3">
    <source>
        <dbReference type="ARBA" id="ARBA00022723"/>
    </source>
</evidence>
<dbReference type="GO" id="GO:0006508">
    <property type="term" value="P:proteolysis"/>
    <property type="evidence" value="ECO:0007669"/>
    <property type="project" value="UniProtKB-KW"/>
</dbReference>
<dbReference type="Proteomes" id="UP001212841">
    <property type="component" value="Unassembled WGS sequence"/>
</dbReference>
<evidence type="ECO:0000256" key="7">
    <source>
        <dbReference type="SAM" id="MobiDB-lite"/>
    </source>
</evidence>
<reference evidence="8" key="1">
    <citation type="submission" date="2020-05" db="EMBL/GenBank/DDBJ databases">
        <title>Phylogenomic resolution of chytrid fungi.</title>
        <authorList>
            <person name="Stajich J.E."/>
            <person name="Amses K."/>
            <person name="Simmons R."/>
            <person name="Seto K."/>
            <person name="Myers J."/>
            <person name="Bonds A."/>
            <person name="Quandt C.A."/>
            <person name="Barry K."/>
            <person name="Liu P."/>
            <person name="Grigoriev I."/>
            <person name="Longcore J.E."/>
            <person name="James T.Y."/>
        </authorList>
    </citation>
    <scope>NUCLEOTIDE SEQUENCE</scope>
    <source>
        <strain evidence="8">JEL0318</strain>
    </source>
</reference>
<dbReference type="PANTHER" id="PTHR15910:SF1">
    <property type="entry name" value="ARCHAEMETZINCIN-2"/>
    <property type="match status" value="1"/>
</dbReference>
<feature type="non-terminal residue" evidence="8">
    <location>
        <position position="353"/>
    </location>
</feature>
<accession>A0AAD5S502</accession>
<comment type="caution">
    <text evidence="8">The sequence shown here is derived from an EMBL/GenBank/DDBJ whole genome shotgun (WGS) entry which is preliminary data.</text>
</comment>
<keyword evidence="2" id="KW-0645">Protease</keyword>
<evidence type="ECO:0000313" key="8">
    <source>
        <dbReference type="EMBL" id="KAJ3039513.1"/>
    </source>
</evidence>
<dbReference type="GO" id="GO:0046872">
    <property type="term" value="F:metal ion binding"/>
    <property type="evidence" value="ECO:0007669"/>
    <property type="project" value="UniProtKB-KW"/>
</dbReference>
<evidence type="ECO:0000256" key="2">
    <source>
        <dbReference type="ARBA" id="ARBA00022670"/>
    </source>
</evidence>
<gene>
    <name evidence="8" type="ORF">HK097_002822</name>
</gene>
<keyword evidence="9" id="KW-1185">Reference proteome</keyword>
<dbReference type="EMBL" id="JADGJD010001631">
    <property type="protein sequence ID" value="KAJ3039513.1"/>
    <property type="molecule type" value="Genomic_DNA"/>
</dbReference>
<comment type="cofactor">
    <cofactor evidence="1">
        <name>Zn(2+)</name>
        <dbReference type="ChEBI" id="CHEBI:29105"/>
    </cofactor>
</comment>
<evidence type="ECO:0000256" key="5">
    <source>
        <dbReference type="ARBA" id="ARBA00022833"/>
    </source>
</evidence>
<name>A0AAD5S502_9FUNG</name>
<keyword evidence="6" id="KW-0482">Metalloprotease</keyword>
<organism evidence="8 9">
    <name type="scientific">Rhizophlyctis rosea</name>
    <dbReference type="NCBI Taxonomy" id="64517"/>
    <lineage>
        <taxon>Eukaryota</taxon>
        <taxon>Fungi</taxon>
        <taxon>Fungi incertae sedis</taxon>
        <taxon>Chytridiomycota</taxon>
        <taxon>Chytridiomycota incertae sedis</taxon>
        <taxon>Chytridiomycetes</taxon>
        <taxon>Rhizophlyctidales</taxon>
        <taxon>Rhizophlyctidaceae</taxon>
        <taxon>Rhizophlyctis</taxon>
    </lineage>
</organism>
<keyword evidence="3" id="KW-0479">Metal-binding</keyword>
<dbReference type="PANTHER" id="PTHR15910">
    <property type="entry name" value="ARCHAEMETZINCIN"/>
    <property type="match status" value="1"/>
</dbReference>
<dbReference type="GO" id="GO:0008237">
    <property type="term" value="F:metallopeptidase activity"/>
    <property type="evidence" value="ECO:0007669"/>
    <property type="project" value="UniProtKB-KW"/>
</dbReference>
<protein>
    <submittedName>
        <fullName evidence="8">Uncharacterized protein</fullName>
    </submittedName>
</protein>
<proteinExistence type="predicted"/>
<feature type="region of interest" description="Disordered" evidence="7">
    <location>
        <begin position="327"/>
        <end position="353"/>
    </location>
</feature>
<evidence type="ECO:0000313" key="9">
    <source>
        <dbReference type="Proteomes" id="UP001212841"/>
    </source>
</evidence>
<keyword evidence="4" id="KW-0378">Hydrolase</keyword>
<evidence type="ECO:0000256" key="6">
    <source>
        <dbReference type="ARBA" id="ARBA00023049"/>
    </source>
</evidence>
<dbReference type="InterPro" id="IPR012962">
    <property type="entry name" value="Pept_M54_archaemetzincn"/>
</dbReference>
<dbReference type="Gene3D" id="3.40.390.10">
    <property type="entry name" value="Collagenase (Catalytic Domain)"/>
    <property type="match status" value="1"/>
</dbReference>
<sequence length="353" mass="39182">MSRNRGDLGRVPDQILRTVLKSDCFNKALSSAQAKKIFGTDENQSFTEYVASTGSEDVWVELSGRIVYIVKLQNEERDNSIISQSFKSTCLKILSALYAGVRFGYLSEPVPFYTEKTDTNTDKPEWKDDVDVEDLLDALDTSLSVTENACLVNANMSGDVYGDNEDVVDRWQMAATSTFSFPPEQPESAKDPNVRKVLCVVSMLEPTTKKKKASGVKATDEGAEPAQIRRSIKILAHYIGKELLSLQPCTLEKNCVMAAVQGEEFLGPLHFCAVCFQKLHHRLNWDVKARSEGLKEVLSSLPGFEEEVQWLSKLIYTIETAEEAKAIPRKRKSVTNGEDLGGSQGAPKSAKRV</sequence>
<keyword evidence="5" id="KW-0862">Zinc</keyword>
<dbReference type="InterPro" id="IPR024079">
    <property type="entry name" value="MetalloPept_cat_dom_sf"/>
</dbReference>